<gene>
    <name evidence="1" type="ORF">MILVUS5_LOCUS22095</name>
</gene>
<protein>
    <submittedName>
        <fullName evidence="1">Uncharacterized protein</fullName>
    </submittedName>
</protein>
<dbReference type="EMBL" id="CASHSV030000206">
    <property type="protein sequence ID" value="CAJ2655093.1"/>
    <property type="molecule type" value="Genomic_DNA"/>
</dbReference>
<proteinExistence type="predicted"/>
<reference evidence="1" key="1">
    <citation type="submission" date="2023-10" db="EMBL/GenBank/DDBJ databases">
        <authorList>
            <person name="Rodriguez Cubillos JULIANA M."/>
            <person name="De Vega J."/>
        </authorList>
    </citation>
    <scope>NUCLEOTIDE SEQUENCE</scope>
</reference>
<keyword evidence="2" id="KW-1185">Reference proteome</keyword>
<dbReference type="Proteomes" id="UP001177021">
    <property type="component" value="Unassembled WGS sequence"/>
</dbReference>
<organism evidence="1 2">
    <name type="scientific">Trifolium pratense</name>
    <name type="common">Red clover</name>
    <dbReference type="NCBI Taxonomy" id="57577"/>
    <lineage>
        <taxon>Eukaryota</taxon>
        <taxon>Viridiplantae</taxon>
        <taxon>Streptophyta</taxon>
        <taxon>Embryophyta</taxon>
        <taxon>Tracheophyta</taxon>
        <taxon>Spermatophyta</taxon>
        <taxon>Magnoliopsida</taxon>
        <taxon>eudicotyledons</taxon>
        <taxon>Gunneridae</taxon>
        <taxon>Pentapetalae</taxon>
        <taxon>rosids</taxon>
        <taxon>fabids</taxon>
        <taxon>Fabales</taxon>
        <taxon>Fabaceae</taxon>
        <taxon>Papilionoideae</taxon>
        <taxon>50 kb inversion clade</taxon>
        <taxon>NPAAA clade</taxon>
        <taxon>Hologalegina</taxon>
        <taxon>IRL clade</taxon>
        <taxon>Trifolieae</taxon>
        <taxon>Trifolium</taxon>
    </lineage>
</organism>
<comment type="caution">
    <text evidence="1">The sequence shown here is derived from an EMBL/GenBank/DDBJ whole genome shotgun (WGS) entry which is preliminary data.</text>
</comment>
<evidence type="ECO:0000313" key="2">
    <source>
        <dbReference type="Proteomes" id="UP001177021"/>
    </source>
</evidence>
<accession>A0ACB0KEX8</accession>
<name>A0ACB0KEX8_TRIPR</name>
<sequence length="94" mass="11233">MWVSPNSSFPHQNLSMKKPHHTNKVVGDVFYGNNDCEEMNECIYNEDVLKSMRRAQELKALKRKEKKKSYWKFFDCFRSLWFLLLGGGTEFYDN</sequence>
<evidence type="ECO:0000313" key="1">
    <source>
        <dbReference type="EMBL" id="CAJ2655093.1"/>
    </source>
</evidence>